<evidence type="ECO:0000313" key="3">
    <source>
        <dbReference type="Proteomes" id="UP000767854"/>
    </source>
</evidence>
<sequence>MKAVKYLNEMISTAENFQYAINIAYDFSDDKKIENYIATNDAIRIIEDVLLSTKDNSTDRARLFVGAYGKGKSHLALILIALVFKKDKHVFENLMKKVKLVNNDLYDYLNEYIQSEKRLLPVVVEGNKFSLQQSMLSALKSALEREKIDDIMPNTFFSVAIETIEMWEKDYKETYLQFTKLINVSVEKFKMKLRNFEQQALIEFETIYPQLTSGSKFTPILNGDVISLYEDVIKEIKAYGFSGIFLVYDEFSKYLEGNMQSTTASDIKMLQDLAEKANRSGNEQFHLLMISHKNIINYVDDLPKVKVDAWKAVSERFKAVELSNSSIQLYDLISHVIIKDEKKFNDFYRANKNEFDNIANQYINKNIFAGISINQLEKIIRETYPLEPTSLYMLPAISEKVAQNERSMFTFLSSKNDKNALYNILRSQCAYVSPDIIFDYFEEQFKNEAYTTSVYKYWKLVLTSINLLKESNEIQVKLIKTLAMIYILDQLEIIKPSSDNLLLILGNTGYSHTDIIGGIESLKERGVFKYSSRTHYLRLSERTDINIDEVLKDTIERRKGIFNPLAILNKESEKVFLYPNGYNDEHEIIRYFTFEFISTADCCDIEDWDKRITDQYASGTLFALYDAHKNKNSSIVNKVDNERVVFALSRFTQNIDEILKQFDALSFLIENADDELFRDELMFVFDEVEEQVVSYIQGFINPSKKCVTYIHNGQEVMLYRKSQLSNLLTSICDSLYKYTPTIVNEVVNKSNISKQAINSRNKVLEGLLENEIRKNLGLTGTGQDVSFFRSVIQNKGVYIEDEDKYSIVTEGLTDDELNHTFRVIKGFILSTSTEGAKNLGDLYYELTHTKYGIGLKTGIIPFFLAAVLHHYKRFAVIKKKDKEFTINANLLDSINKNPSQYEIILESWSTEKEAYIEQLEEAFGAYLVVGEKEYNTFEYIVKAMQRWFYRLPKYSKDAELVIEPGFNVKSKAVKRFRQMLKSPEINARELLFEKLPKAFSAKEINDALGKNIGKSKKIIDMQISYLQRDIENELINVLSTEKAEKRPLYTIAVDWHESLNSKTKEHLFTNGEGKLLSVIGNVQNDLDEFIKKIGRELSGIHIVDWNDDTFEIVRNRLHSQIKNINEFNLAKDEINSSSYKVSLLDENGIEEEKTFDKLEVSRRGKMLYNELVSSIGEYGNALSDGEKRQILMNLMMDYLK</sequence>
<evidence type="ECO:0000259" key="1">
    <source>
        <dbReference type="Pfam" id="PF19557"/>
    </source>
</evidence>
<keyword evidence="3" id="KW-1185">Reference proteome</keyword>
<protein>
    <recommendedName>
        <fullName evidence="1">DUF6079 domain-containing protein</fullName>
    </recommendedName>
</protein>
<dbReference type="Proteomes" id="UP000767854">
    <property type="component" value="Unassembled WGS sequence"/>
</dbReference>
<dbReference type="EMBL" id="JAFBDT010000023">
    <property type="protein sequence ID" value="MBM7562608.1"/>
    <property type="molecule type" value="Genomic_DNA"/>
</dbReference>
<accession>A0ABS2MT96</accession>
<evidence type="ECO:0000313" key="2">
    <source>
        <dbReference type="EMBL" id="MBM7562608.1"/>
    </source>
</evidence>
<proteinExistence type="predicted"/>
<gene>
    <name evidence="2" type="ORF">JOC49_002169</name>
</gene>
<reference evidence="2 3" key="1">
    <citation type="submission" date="2021-01" db="EMBL/GenBank/DDBJ databases">
        <title>Genomic Encyclopedia of Type Strains, Phase IV (KMG-IV): sequencing the most valuable type-strain genomes for metagenomic binning, comparative biology and taxonomic classification.</title>
        <authorList>
            <person name="Goeker M."/>
        </authorList>
    </citation>
    <scope>NUCLEOTIDE SEQUENCE [LARGE SCALE GENOMIC DNA]</scope>
    <source>
        <strain evidence="2 3">DSM 24436</strain>
    </source>
</reference>
<organism evidence="2 3">
    <name type="scientific">Fusibacter tunisiensis</name>
    <dbReference type="NCBI Taxonomy" id="1008308"/>
    <lineage>
        <taxon>Bacteria</taxon>
        <taxon>Bacillati</taxon>
        <taxon>Bacillota</taxon>
        <taxon>Clostridia</taxon>
        <taxon>Eubacteriales</taxon>
        <taxon>Eubacteriales Family XII. Incertae Sedis</taxon>
        <taxon>Fusibacter</taxon>
    </lineage>
</organism>
<dbReference type="Pfam" id="PF19557">
    <property type="entry name" value="DUF6079_1st"/>
    <property type="match status" value="1"/>
</dbReference>
<dbReference type="InterPro" id="IPR045725">
    <property type="entry name" value="DUF6079_N"/>
</dbReference>
<comment type="caution">
    <text evidence="2">The sequence shown here is derived from an EMBL/GenBank/DDBJ whole genome shotgun (WGS) entry which is preliminary data.</text>
</comment>
<feature type="domain" description="DUF6079" evidence="1">
    <location>
        <begin position="32"/>
        <end position="155"/>
    </location>
</feature>
<name>A0ABS2MT96_9FIRM</name>
<dbReference type="RefSeq" id="WP_204665037.1">
    <property type="nucleotide sequence ID" value="NZ_JAFBDT010000023.1"/>
</dbReference>